<name>A0A495MHZ2_9FLAO</name>
<comment type="caution">
    <text evidence="6">The sequence shown here is derived from an EMBL/GenBank/DDBJ whole genome shotgun (WGS) entry which is preliminary data.</text>
</comment>
<evidence type="ECO:0000256" key="3">
    <source>
        <dbReference type="ARBA" id="ARBA00023163"/>
    </source>
</evidence>
<feature type="transmembrane region" description="Helical" evidence="4">
    <location>
        <begin position="132"/>
        <end position="152"/>
    </location>
</feature>
<dbReference type="RefSeq" id="WP_121374497.1">
    <property type="nucleotide sequence ID" value="NZ_RBLC01000001.1"/>
</dbReference>
<dbReference type="GO" id="GO:0003700">
    <property type="term" value="F:DNA-binding transcription factor activity"/>
    <property type="evidence" value="ECO:0007669"/>
    <property type="project" value="InterPro"/>
</dbReference>
<protein>
    <submittedName>
        <fullName evidence="6">AraC-like DNA-binding protein</fullName>
    </submittedName>
</protein>
<keyword evidence="1" id="KW-0805">Transcription regulation</keyword>
<keyword evidence="3" id="KW-0804">Transcription</keyword>
<feature type="transmembrane region" description="Helical" evidence="4">
    <location>
        <begin position="173"/>
        <end position="190"/>
    </location>
</feature>
<feature type="transmembrane region" description="Helical" evidence="4">
    <location>
        <begin position="34"/>
        <end position="51"/>
    </location>
</feature>
<keyword evidence="7" id="KW-1185">Reference proteome</keyword>
<dbReference type="Gene3D" id="1.10.10.60">
    <property type="entry name" value="Homeodomain-like"/>
    <property type="match status" value="1"/>
</dbReference>
<dbReference type="GO" id="GO:0043565">
    <property type="term" value="F:sequence-specific DNA binding"/>
    <property type="evidence" value="ECO:0007669"/>
    <property type="project" value="InterPro"/>
</dbReference>
<dbReference type="InterPro" id="IPR018060">
    <property type="entry name" value="HTH_AraC"/>
</dbReference>
<dbReference type="EMBL" id="RBLC01000001">
    <property type="protein sequence ID" value="RKS25058.1"/>
    <property type="molecule type" value="Genomic_DNA"/>
</dbReference>
<keyword evidence="2 6" id="KW-0238">DNA-binding</keyword>
<dbReference type="AlphaFoldDB" id="A0A495MHZ2"/>
<dbReference type="InterPro" id="IPR018062">
    <property type="entry name" value="HTH_AraC-typ_CS"/>
</dbReference>
<sequence length="371" mass="42107">MNVFLMCFSAGACLLLSFMLFFHPLGQNLKANRWLALFVFLMGSSFLEVSLRSEEYPFANLSLWLNALQFIMAPSLWLSTLYFVNPTKSFAKKDVLHFLPFLAYTGIALLGFSETTNLMLVKLFSIGSADFLVRDIVPVQLAAYIIFCYLALIRHKKNLRLIAAATSEISLDWLRYFLLILIFMLLFWINDALIGLPQMLDIMPIVYTGAVFFLAYFSIRQRTIFEFDTKELQDITALFEAPVLKQPKKTERLDKAELALLSEKLDKLVIEEKIFLDNGLSLPVLADKLGISIHDASYLINEATGGNFYNFINSKRVEEAKRLLASDKVEALNMVGIAFASGFNSKTAFNTAFKKWTGMSPTEYAKSNNRQ</sequence>
<dbReference type="SUPFAM" id="SSF46689">
    <property type="entry name" value="Homeodomain-like"/>
    <property type="match status" value="1"/>
</dbReference>
<accession>A0A495MHZ2</accession>
<keyword evidence="4" id="KW-0812">Transmembrane</keyword>
<keyword evidence="4" id="KW-1133">Transmembrane helix</keyword>
<feature type="transmembrane region" description="Helical" evidence="4">
    <location>
        <begin position="95"/>
        <end position="112"/>
    </location>
</feature>
<keyword evidence="4" id="KW-0472">Membrane</keyword>
<feature type="transmembrane region" description="Helical" evidence="4">
    <location>
        <begin position="63"/>
        <end position="83"/>
    </location>
</feature>
<evidence type="ECO:0000256" key="2">
    <source>
        <dbReference type="ARBA" id="ARBA00023125"/>
    </source>
</evidence>
<feature type="transmembrane region" description="Helical" evidence="4">
    <location>
        <begin position="6"/>
        <end position="22"/>
    </location>
</feature>
<feature type="transmembrane region" description="Helical" evidence="4">
    <location>
        <begin position="202"/>
        <end position="219"/>
    </location>
</feature>
<evidence type="ECO:0000256" key="1">
    <source>
        <dbReference type="ARBA" id="ARBA00023015"/>
    </source>
</evidence>
<dbReference type="PANTHER" id="PTHR43280:SF29">
    <property type="entry name" value="ARAC-FAMILY TRANSCRIPTIONAL REGULATOR"/>
    <property type="match status" value="1"/>
</dbReference>
<dbReference type="Proteomes" id="UP000277579">
    <property type="component" value="Unassembled WGS sequence"/>
</dbReference>
<dbReference type="PROSITE" id="PS00041">
    <property type="entry name" value="HTH_ARAC_FAMILY_1"/>
    <property type="match status" value="1"/>
</dbReference>
<feature type="domain" description="HTH araC/xylS-type" evidence="5">
    <location>
        <begin position="266"/>
        <end position="367"/>
    </location>
</feature>
<dbReference type="SMART" id="SM00342">
    <property type="entry name" value="HTH_ARAC"/>
    <property type="match status" value="1"/>
</dbReference>
<evidence type="ECO:0000313" key="7">
    <source>
        <dbReference type="Proteomes" id="UP000277579"/>
    </source>
</evidence>
<organism evidence="6 7">
    <name type="scientific">Flavobacterium endophyticum</name>
    <dbReference type="NCBI Taxonomy" id="1540163"/>
    <lineage>
        <taxon>Bacteria</taxon>
        <taxon>Pseudomonadati</taxon>
        <taxon>Bacteroidota</taxon>
        <taxon>Flavobacteriia</taxon>
        <taxon>Flavobacteriales</taxon>
        <taxon>Flavobacteriaceae</taxon>
        <taxon>Flavobacterium</taxon>
    </lineage>
</organism>
<gene>
    <name evidence="6" type="ORF">CLV94_0088</name>
</gene>
<dbReference type="OrthoDB" id="9779074at2"/>
<dbReference type="PROSITE" id="PS01124">
    <property type="entry name" value="HTH_ARAC_FAMILY_2"/>
    <property type="match status" value="1"/>
</dbReference>
<evidence type="ECO:0000259" key="5">
    <source>
        <dbReference type="PROSITE" id="PS01124"/>
    </source>
</evidence>
<proteinExistence type="predicted"/>
<dbReference type="PANTHER" id="PTHR43280">
    <property type="entry name" value="ARAC-FAMILY TRANSCRIPTIONAL REGULATOR"/>
    <property type="match status" value="1"/>
</dbReference>
<evidence type="ECO:0000313" key="6">
    <source>
        <dbReference type="EMBL" id="RKS25058.1"/>
    </source>
</evidence>
<reference evidence="6 7" key="1">
    <citation type="submission" date="2018-10" db="EMBL/GenBank/DDBJ databases">
        <title>Genomic Encyclopedia of Archaeal and Bacterial Type Strains, Phase II (KMG-II): from individual species to whole genera.</title>
        <authorList>
            <person name="Goeker M."/>
        </authorList>
    </citation>
    <scope>NUCLEOTIDE SEQUENCE [LARGE SCALE GENOMIC DNA]</scope>
    <source>
        <strain evidence="6 7">DSM 29537</strain>
    </source>
</reference>
<dbReference type="InterPro" id="IPR009057">
    <property type="entry name" value="Homeodomain-like_sf"/>
</dbReference>
<dbReference type="Pfam" id="PF12833">
    <property type="entry name" value="HTH_18"/>
    <property type="match status" value="1"/>
</dbReference>
<evidence type="ECO:0000256" key="4">
    <source>
        <dbReference type="SAM" id="Phobius"/>
    </source>
</evidence>